<accession>A0ABN7QUX1</accession>
<proteinExistence type="predicted"/>
<dbReference type="Proteomes" id="UP000789752">
    <property type="component" value="Unassembled WGS sequence"/>
</dbReference>
<evidence type="ECO:0000256" key="1">
    <source>
        <dbReference type="SAM" id="MobiDB-lite"/>
    </source>
</evidence>
<feature type="region of interest" description="Disordered" evidence="1">
    <location>
        <begin position="25"/>
        <end position="50"/>
    </location>
</feature>
<sequence length="50" mass="5365">MFAPSAGIWTVCTRRICDIRLKGTADGAQARQAGRSDPKTACYNPPLIGE</sequence>
<evidence type="ECO:0000313" key="3">
    <source>
        <dbReference type="Proteomes" id="UP000789752"/>
    </source>
</evidence>
<dbReference type="EMBL" id="CAJQYY010000024">
    <property type="protein sequence ID" value="CAG4912671.1"/>
    <property type="molecule type" value="Genomic_DNA"/>
</dbReference>
<comment type="caution">
    <text evidence="2">The sequence shown here is derived from an EMBL/GenBank/DDBJ whole genome shotgun (WGS) entry which is preliminary data.</text>
</comment>
<organism evidence="2 3">
    <name type="scientific">Paraburkholderia gardini</name>
    <dbReference type="NCBI Taxonomy" id="2823469"/>
    <lineage>
        <taxon>Bacteria</taxon>
        <taxon>Pseudomonadati</taxon>
        <taxon>Pseudomonadota</taxon>
        <taxon>Betaproteobacteria</taxon>
        <taxon>Burkholderiales</taxon>
        <taxon>Burkholderiaceae</taxon>
        <taxon>Paraburkholderia</taxon>
    </lineage>
</organism>
<protein>
    <submittedName>
        <fullName evidence="2">Uncharacterized protein</fullName>
    </submittedName>
</protein>
<reference evidence="2 3" key="1">
    <citation type="submission" date="2021-04" db="EMBL/GenBank/DDBJ databases">
        <authorList>
            <person name="Vanwijnsberghe S."/>
        </authorList>
    </citation>
    <scope>NUCLEOTIDE SEQUENCE [LARGE SCALE GENOMIC DNA]</scope>
    <source>
        <strain evidence="2 3">LMG 32171</strain>
    </source>
</reference>
<gene>
    <name evidence="2" type="ORF">R54767_03918</name>
</gene>
<keyword evidence="3" id="KW-1185">Reference proteome</keyword>
<name>A0ABN7QUX1_9BURK</name>
<evidence type="ECO:0000313" key="2">
    <source>
        <dbReference type="EMBL" id="CAG4912671.1"/>
    </source>
</evidence>